<dbReference type="PANTHER" id="PTHR23501:SF43">
    <property type="entry name" value="MULTIDRUG TRANSPORTER, PUTATIVE (AFU_ORTHOLOGUE AFUA_6G03040)-RELATED"/>
    <property type="match status" value="1"/>
</dbReference>
<accession>A0A2G7EM93</accession>
<evidence type="ECO:0000313" key="7">
    <source>
        <dbReference type="EMBL" id="PIG69496.1"/>
    </source>
</evidence>
<evidence type="ECO:0000313" key="8">
    <source>
        <dbReference type="Proteomes" id="UP000231358"/>
    </source>
</evidence>
<keyword evidence="8" id="KW-1185">Reference proteome</keyword>
<feature type="transmembrane region" description="Helical" evidence="5">
    <location>
        <begin position="413"/>
        <end position="433"/>
    </location>
</feature>
<evidence type="ECO:0000256" key="5">
    <source>
        <dbReference type="SAM" id="Phobius"/>
    </source>
</evidence>
<feature type="transmembrane region" description="Helical" evidence="5">
    <location>
        <begin position="228"/>
        <end position="256"/>
    </location>
</feature>
<evidence type="ECO:0000259" key="6">
    <source>
        <dbReference type="Pfam" id="PF03959"/>
    </source>
</evidence>
<dbReference type="InterPro" id="IPR029058">
    <property type="entry name" value="AB_hydrolase_fold"/>
</dbReference>
<dbReference type="GO" id="GO:0022857">
    <property type="term" value="F:transmembrane transporter activity"/>
    <property type="evidence" value="ECO:0007669"/>
    <property type="project" value="InterPro"/>
</dbReference>
<feature type="transmembrane region" description="Helical" evidence="5">
    <location>
        <begin position="439"/>
        <end position="466"/>
    </location>
</feature>
<dbReference type="Gene3D" id="1.20.1250.20">
    <property type="entry name" value="MFS general substrate transporter like domains"/>
    <property type="match status" value="1"/>
</dbReference>
<dbReference type="InterPro" id="IPR005645">
    <property type="entry name" value="FSH-like_dom"/>
</dbReference>
<keyword evidence="2 5" id="KW-0812">Transmembrane</keyword>
<dbReference type="AlphaFoldDB" id="A0A2G7EM93"/>
<dbReference type="PANTHER" id="PTHR23501">
    <property type="entry name" value="MAJOR FACILITATOR SUPERFAMILY"/>
    <property type="match status" value="1"/>
</dbReference>
<feature type="transmembrane region" description="Helical" evidence="5">
    <location>
        <begin position="536"/>
        <end position="558"/>
    </location>
</feature>
<comment type="subcellular location">
    <subcellularLocation>
        <location evidence="1">Membrane</location>
        <topology evidence="1">Multi-pass membrane protein</topology>
    </subcellularLocation>
</comment>
<keyword evidence="3 5" id="KW-1133">Transmembrane helix</keyword>
<feature type="transmembrane region" description="Helical" evidence="5">
    <location>
        <begin position="268"/>
        <end position="285"/>
    </location>
</feature>
<keyword evidence="4 5" id="KW-0472">Membrane</keyword>
<feature type="transmembrane region" description="Helical" evidence="5">
    <location>
        <begin position="297"/>
        <end position="317"/>
    </location>
</feature>
<dbReference type="GO" id="GO:0005886">
    <property type="term" value="C:plasma membrane"/>
    <property type="evidence" value="ECO:0007669"/>
    <property type="project" value="TreeGrafter"/>
</dbReference>
<feature type="transmembrane region" description="Helical" evidence="5">
    <location>
        <begin position="578"/>
        <end position="598"/>
    </location>
</feature>
<feature type="transmembrane region" description="Helical" evidence="5">
    <location>
        <begin position="502"/>
        <end position="524"/>
    </location>
</feature>
<feature type="transmembrane region" description="Helical" evidence="5">
    <location>
        <begin position="362"/>
        <end position="382"/>
    </location>
</feature>
<protein>
    <submittedName>
        <fullName evidence="7">Efflux pump antibiotic resistance protein</fullName>
    </submittedName>
</protein>
<dbReference type="STRING" id="656916.A0A2G7EM93"/>
<dbReference type="Gene3D" id="3.40.50.1820">
    <property type="entry name" value="alpha/beta hydrolase"/>
    <property type="match status" value="1"/>
</dbReference>
<dbReference type="EMBL" id="NEXV01000729">
    <property type="protein sequence ID" value="PIG69496.1"/>
    <property type="molecule type" value="Genomic_DNA"/>
</dbReference>
<dbReference type="Proteomes" id="UP000231358">
    <property type="component" value="Unassembled WGS sequence"/>
</dbReference>
<gene>
    <name evidence="7" type="ORF">AARAC_007810</name>
</gene>
<evidence type="ECO:0000256" key="4">
    <source>
        <dbReference type="ARBA" id="ARBA00023136"/>
    </source>
</evidence>
<dbReference type="SUPFAM" id="SSF103473">
    <property type="entry name" value="MFS general substrate transporter"/>
    <property type="match status" value="1"/>
</dbReference>
<organism evidence="7 8">
    <name type="scientific">Aspergillus arachidicola</name>
    <dbReference type="NCBI Taxonomy" id="656916"/>
    <lineage>
        <taxon>Eukaryota</taxon>
        <taxon>Fungi</taxon>
        <taxon>Dikarya</taxon>
        <taxon>Ascomycota</taxon>
        <taxon>Pezizomycotina</taxon>
        <taxon>Eurotiomycetes</taxon>
        <taxon>Eurotiomycetidae</taxon>
        <taxon>Eurotiales</taxon>
        <taxon>Aspergillaceae</taxon>
        <taxon>Aspergillus</taxon>
        <taxon>Aspergillus subgen. Circumdati</taxon>
    </lineage>
</organism>
<reference evidence="7 8" key="1">
    <citation type="submission" date="2017-05" db="EMBL/GenBank/DDBJ databases">
        <title>Genome sequence for an aflatoxigenic pathogen of Argentinian peanut, Aspergillus arachidicola.</title>
        <authorList>
            <person name="Moore G."/>
            <person name="Beltz S.B."/>
            <person name="Mack B.M."/>
        </authorList>
    </citation>
    <scope>NUCLEOTIDE SEQUENCE [LARGE SCALE GENOMIC DNA]</scope>
    <source>
        <strain evidence="7 8">CBS 117610</strain>
    </source>
</reference>
<sequence>MRFLCLHGIGSNSQASNTFEQQTAAIRYELGTQHTYDFVEGALPWESCKADLLPHIVEGVLTIEYVAIKNVTNMDEATFTFCDPEQPQSCRQAARDIEGYIKEEGPFDGIIGFSLGATMALSWLVNWYQANGSDVAPFKVAVFFSNARQPYDHDALAMDRIAYLNSSQIGKVIDMPTAHIWGSADPQAEEAQRAVDFSMSEKQTPEGVSETTSEDPIEWDGALHGFPLYLGALGLGLALFLTGIEATIVSTSLVTITNDLDDFGRSSWVITSYLLTYTGFLMIWSKIGDIWRVKTTLLVSLFMFTAFSGGCGGAQSLSQLIICRAFQGYDTISSVAGGILSLGLVLGPLIGGAVAEKGSWRWVFLCNVPAGAFSWILLLIVLPANFPNAPSTQTASSQYKGAGMKIKTFFRRADTLGALALLTASSFTIAALQEGNFDYAWSSGLVISFLVISGIFWIAFLLWEWFISKKDLDIYAMFPWRLAGNRIFLGAALGFFTTGLPMTIPFCYVALGGIVLQVVGLFLFSETAFSTEISAAQYGYLVLAGLGTGTSVAVFYMMVPLVVDGKDQSIALSTGLQLRMLGGVLGVAASTTILHNYLRSRLSATLDPDQVNLLLSSSDAIGTFSPYIQLQIRQAYSVAYSAQVKLAGGFSVAQLLSVAMIWKRSNVRYLKR</sequence>
<dbReference type="Pfam" id="PF03959">
    <property type="entry name" value="FSH1"/>
    <property type="match status" value="1"/>
</dbReference>
<dbReference type="InterPro" id="IPR036259">
    <property type="entry name" value="MFS_trans_sf"/>
</dbReference>
<evidence type="ECO:0000256" key="1">
    <source>
        <dbReference type="ARBA" id="ARBA00004141"/>
    </source>
</evidence>
<name>A0A2G7EM93_9EURO</name>
<feature type="domain" description="Serine hydrolase" evidence="6">
    <location>
        <begin position="2"/>
        <end position="191"/>
    </location>
</feature>
<comment type="caution">
    <text evidence="7">The sequence shown here is derived from an EMBL/GenBank/DDBJ whole genome shotgun (WGS) entry which is preliminary data.</text>
</comment>
<evidence type="ECO:0000256" key="2">
    <source>
        <dbReference type="ARBA" id="ARBA00022692"/>
    </source>
</evidence>
<feature type="transmembrane region" description="Helical" evidence="5">
    <location>
        <begin position="329"/>
        <end position="350"/>
    </location>
</feature>
<dbReference type="SUPFAM" id="SSF53474">
    <property type="entry name" value="alpha/beta-Hydrolases"/>
    <property type="match status" value="1"/>
</dbReference>
<dbReference type="InterPro" id="IPR011701">
    <property type="entry name" value="MFS"/>
</dbReference>
<dbReference type="Pfam" id="PF07690">
    <property type="entry name" value="MFS_1"/>
    <property type="match status" value="1"/>
</dbReference>
<proteinExistence type="predicted"/>
<evidence type="ECO:0000256" key="3">
    <source>
        <dbReference type="ARBA" id="ARBA00022989"/>
    </source>
</evidence>